<dbReference type="Gene3D" id="3.20.20.70">
    <property type="entry name" value="Aldolase class I"/>
    <property type="match status" value="1"/>
</dbReference>
<dbReference type="GO" id="GO:0005737">
    <property type="term" value="C:cytoplasm"/>
    <property type="evidence" value="ECO:0007669"/>
    <property type="project" value="TreeGrafter"/>
</dbReference>
<protein>
    <recommendedName>
        <fullName evidence="6">Nicotinate-nucleotide pyrophosphorylase [carboxylating]</fullName>
        <ecNumber evidence="6">2.4.2.19</ecNumber>
    </recommendedName>
    <alternativeName>
        <fullName evidence="6">Quinolinate phosphoribosyltransferase [decarboxylating]</fullName>
    </alternativeName>
</protein>
<dbReference type="InterPro" id="IPR013785">
    <property type="entry name" value="Aldolase_TIM"/>
</dbReference>
<gene>
    <name evidence="10" type="ORF">COCSUDRAFT_20295</name>
</gene>
<evidence type="ECO:0000256" key="6">
    <source>
        <dbReference type="PIRNR" id="PIRNR006250"/>
    </source>
</evidence>
<dbReference type="KEGG" id="csl:COCSUDRAFT_20295"/>
<dbReference type="Proteomes" id="UP000007264">
    <property type="component" value="Unassembled WGS sequence"/>
</dbReference>
<reference evidence="10 11" key="1">
    <citation type="journal article" date="2012" name="Genome Biol.">
        <title>The genome of the polar eukaryotic microalga coccomyxa subellipsoidea reveals traits of cold adaptation.</title>
        <authorList>
            <person name="Blanc G."/>
            <person name="Agarkova I."/>
            <person name="Grimwood J."/>
            <person name="Kuo A."/>
            <person name="Brueggeman A."/>
            <person name="Dunigan D."/>
            <person name="Gurnon J."/>
            <person name="Ladunga I."/>
            <person name="Lindquist E."/>
            <person name="Lucas S."/>
            <person name="Pangilinan J."/>
            <person name="Proschold T."/>
            <person name="Salamov A."/>
            <person name="Schmutz J."/>
            <person name="Weeks D."/>
            <person name="Yamada T."/>
            <person name="Claverie J.M."/>
            <person name="Grigoriev I."/>
            <person name="Van Etten J."/>
            <person name="Lomsadze A."/>
            <person name="Borodovsky M."/>
        </authorList>
    </citation>
    <scope>NUCLEOTIDE SEQUENCE [LARGE SCALE GENOMIC DNA]</scope>
    <source>
        <strain evidence="10 11">C-169</strain>
    </source>
</reference>
<dbReference type="SUPFAM" id="SSF54675">
    <property type="entry name" value="Nicotinate/Quinolinate PRTase N-terminal domain-like"/>
    <property type="match status" value="1"/>
</dbReference>
<dbReference type="CDD" id="cd01572">
    <property type="entry name" value="QPRTase"/>
    <property type="match status" value="1"/>
</dbReference>
<dbReference type="STRING" id="574566.I0YKL2"/>
<evidence type="ECO:0000259" key="9">
    <source>
        <dbReference type="Pfam" id="PF02749"/>
    </source>
</evidence>
<feature type="domain" description="Quinolinate phosphoribosyl transferase N-terminal" evidence="9">
    <location>
        <begin position="43"/>
        <end position="128"/>
    </location>
</feature>
<comment type="caution">
    <text evidence="10">The sequence shown here is derived from an EMBL/GenBank/DDBJ whole genome shotgun (WGS) entry which is preliminary data.</text>
</comment>
<dbReference type="PIRSF" id="PIRSF006250">
    <property type="entry name" value="NadC_ModD"/>
    <property type="match status" value="1"/>
</dbReference>
<dbReference type="AlphaFoldDB" id="I0YKL2"/>
<comment type="pathway">
    <text evidence="1 6">Cofactor biosynthesis; NAD(+) biosynthesis; nicotinate D-ribonucleotide from quinolinate: step 1/1.</text>
</comment>
<organism evidence="10 11">
    <name type="scientific">Coccomyxa subellipsoidea (strain C-169)</name>
    <name type="common">Green microalga</name>
    <dbReference type="NCBI Taxonomy" id="574566"/>
    <lineage>
        <taxon>Eukaryota</taxon>
        <taxon>Viridiplantae</taxon>
        <taxon>Chlorophyta</taxon>
        <taxon>core chlorophytes</taxon>
        <taxon>Trebouxiophyceae</taxon>
        <taxon>Trebouxiophyceae incertae sedis</taxon>
        <taxon>Coccomyxaceae</taxon>
        <taxon>Coccomyxa</taxon>
        <taxon>Coccomyxa subellipsoidea</taxon>
    </lineage>
</organism>
<dbReference type="NCBIfam" id="TIGR00078">
    <property type="entry name" value="nadC"/>
    <property type="match status" value="1"/>
</dbReference>
<comment type="function">
    <text evidence="6">Involved in the catabolism of quinolinic acid (QA).</text>
</comment>
<dbReference type="GO" id="GO:0004514">
    <property type="term" value="F:nicotinate-nucleotide diphosphorylase (carboxylating) activity"/>
    <property type="evidence" value="ECO:0007669"/>
    <property type="project" value="UniProtKB-EC"/>
</dbReference>
<evidence type="ECO:0000256" key="5">
    <source>
        <dbReference type="ARBA" id="ARBA00022679"/>
    </source>
</evidence>
<dbReference type="PANTHER" id="PTHR32179:SF3">
    <property type="entry name" value="NICOTINATE-NUCLEOTIDE PYROPHOSPHORYLASE [CARBOXYLATING]"/>
    <property type="match status" value="1"/>
</dbReference>
<dbReference type="EMBL" id="AGSI01000021">
    <property type="protein sequence ID" value="EIE18931.1"/>
    <property type="molecule type" value="Genomic_DNA"/>
</dbReference>
<dbReference type="InterPro" id="IPR027277">
    <property type="entry name" value="NadC/ModD"/>
</dbReference>
<dbReference type="OrthoDB" id="10067394at2759"/>
<dbReference type="Pfam" id="PF02749">
    <property type="entry name" value="QRPTase_N"/>
    <property type="match status" value="1"/>
</dbReference>
<comment type="subunit">
    <text evidence="6">Hexamer formed by 3 homodimers.</text>
</comment>
<keyword evidence="11" id="KW-1185">Reference proteome</keyword>
<keyword evidence="4 6" id="KW-0328">Glycosyltransferase</keyword>
<dbReference type="GO" id="GO:0034213">
    <property type="term" value="P:quinolinate catabolic process"/>
    <property type="evidence" value="ECO:0007669"/>
    <property type="project" value="TreeGrafter"/>
</dbReference>
<dbReference type="PANTHER" id="PTHR32179">
    <property type="entry name" value="NICOTINATE-NUCLEOTIDE PYROPHOSPHORYLASE [CARBOXYLATING]"/>
    <property type="match status" value="1"/>
</dbReference>
<dbReference type="FunFam" id="3.20.20.70:FF:000149">
    <property type="entry name" value="Nicotinate-nucleotide pyrophosphorylase [carboxylating]"/>
    <property type="match status" value="1"/>
</dbReference>
<dbReference type="EC" id="2.4.2.19" evidence="6"/>
<comment type="catalytic activity">
    <reaction evidence="6">
        <text>nicotinate beta-D-ribonucleotide + CO2 + diphosphate = quinolinate + 5-phospho-alpha-D-ribose 1-diphosphate + 2 H(+)</text>
        <dbReference type="Rhea" id="RHEA:12733"/>
        <dbReference type="ChEBI" id="CHEBI:15378"/>
        <dbReference type="ChEBI" id="CHEBI:16526"/>
        <dbReference type="ChEBI" id="CHEBI:29959"/>
        <dbReference type="ChEBI" id="CHEBI:33019"/>
        <dbReference type="ChEBI" id="CHEBI:57502"/>
        <dbReference type="ChEBI" id="CHEBI:58017"/>
        <dbReference type="EC" id="2.4.2.19"/>
    </reaction>
</comment>
<dbReference type="Pfam" id="PF01729">
    <property type="entry name" value="QRPTase_C"/>
    <property type="match status" value="1"/>
</dbReference>
<dbReference type="FunFam" id="3.90.1170.20:FF:000001">
    <property type="entry name" value="Nicotinate-nucleotide diphosphorylase (Carboxylating)"/>
    <property type="match status" value="1"/>
</dbReference>
<feature type="domain" description="Quinolinate phosphoribosyl transferase C-terminal" evidence="8">
    <location>
        <begin position="130"/>
        <end position="314"/>
    </location>
</feature>
<sequence>MGVLRETGHGPKHAPIPPPPHPTYDLDQIVRLALEEDSAGIGDVTTLSTIPADTQAVASFLAKADGILAGLAVADKVCAAVDPGLEVTWTHKDGDFVVKGTIFGGVRGAARSILVAERVALNFLQRMSGIATAARAMVAAGHAARILETRKTVPGLRLLDKWAVLIGGGVNHRIGLYDMVMIKNNHISAAGSVNAAVHRTLEYTRERGLRVPIEVEARTLQEVHEVLAVLEADPGCIDRIMLDNMTRLDPTLPDGVDVQMLQSAMDLVKGHTIETEASGNVSIETVRRIASTGVGFISCGALTHSVTALDISLRIHDT</sequence>
<evidence type="ECO:0000313" key="10">
    <source>
        <dbReference type="EMBL" id="EIE18931.1"/>
    </source>
</evidence>
<dbReference type="GO" id="GO:0009435">
    <property type="term" value="P:NAD+ biosynthetic process"/>
    <property type="evidence" value="ECO:0007669"/>
    <property type="project" value="UniProtKB-UniPathway"/>
</dbReference>
<dbReference type="InterPro" id="IPR022412">
    <property type="entry name" value="Quinolinate_PRibosylTrfase_N"/>
</dbReference>
<evidence type="ECO:0000256" key="4">
    <source>
        <dbReference type="ARBA" id="ARBA00022676"/>
    </source>
</evidence>
<proteinExistence type="inferred from homology"/>
<evidence type="ECO:0000256" key="1">
    <source>
        <dbReference type="ARBA" id="ARBA00004893"/>
    </source>
</evidence>
<dbReference type="SUPFAM" id="SSF51690">
    <property type="entry name" value="Nicotinate/Quinolinate PRTase C-terminal domain-like"/>
    <property type="match status" value="1"/>
</dbReference>
<evidence type="ECO:0000259" key="8">
    <source>
        <dbReference type="Pfam" id="PF01729"/>
    </source>
</evidence>
<dbReference type="UniPathway" id="UPA00253">
    <property type="reaction ID" value="UER00331"/>
</dbReference>
<dbReference type="eggNOG" id="KOG3008">
    <property type="taxonomic scope" value="Eukaryota"/>
</dbReference>
<dbReference type="GeneID" id="17036881"/>
<feature type="region of interest" description="Disordered" evidence="7">
    <location>
        <begin position="1"/>
        <end position="22"/>
    </location>
</feature>
<keyword evidence="3 6" id="KW-0662">Pyridine nucleotide biosynthesis</keyword>
<dbReference type="Gene3D" id="3.90.1170.20">
    <property type="entry name" value="Quinolinate phosphoribosyl transferase, N-terminal domain"/>
    <property type="match status" value="1"/>
</dbReference>
<keyword evidence="5 6" id="KW-0808">Transferase</keyword>
<evidence type="ECO:0000313" key="11">
    <source>
        <dbReference type="Proteomes" id="UP000007264"/>
    </source>
</evidence>
<dbReference type="InterPro" id="IPR036068">
    <property type="entry name" value="Nicotinate_pribotase-like_C"/>
</dbReference>
<evidence type="ECO:0000256" key="2">
    <source>
        <dbReference type="ARBA" id="ARBA00009400"/>
    </source>
</evidence>
<comment type="similarity">
    <text evidence="2 6">Belongs to the NadC/ModD family.</text>
</comment>
<name>I0YKL2_COCSC</name>
<dbReference type="InterPro" id="IPR002638">
    <property type="entry name" value="Quinolinate_PRibosylTrfase_C"/>
</dbReference>
<dbReference type="RefSeq" id="XP_005643475.1">
    <property type="nucleotide sequence ID" value="XM_005643418.1"/>
</dbReference>
<dbReference type="InterPro" id="IPR037128">
    <property type="entry name" value="Quinolinate_PRibosylTase_N_sf"/>
</dbReference>
<evidence type="ECO:0000256" key="7">
    <source>
        <dbReference type="SAM" id="MobiDB-lite"/>
    </source>
</evidence>
<dbReference type="InterPro" id="IPR004393">
    <property type="entry name" value="NadC"/>
</dbReference>
<accession>I0YKL2</accession>
<evidence type="ECO:0000256" key="3">
    <source>
        <dbReference type="ARBA" id="ARBA00022642"/>
    </source>
</evidence>